<sequence length="561" mass="66246">MNANQKESFCIDAVRYNIEIYFDQPYYYSSEKVRCYVKMNYQKNLSKKTGNNSNNKDDEVENEELLDYVIIQLYGFATYSDDLLDIFNSNPAPINQLFSNIINFRNKSNRAINCKNKTIFTSNPYILASDIKLVGSEGNIGTFTYTCHLPPFIPPTYNGRYISFNYITLITIGINNIKFNNTNINEQNGNDIQTNLNLPIIQKKVKFDIKCLGPHPNSLKLQLNQFQCKNQHYFPMTAMDKNYIDNYENNNTIEKIPSLTETDITNSGLNNNFNIELFNSYSNNQVLENILNIYNRKVHYLNKIMSQNESYIYKLRFFESSNGINIYNYLNNHPKSFLELSWENETSIINYPMKLLQNTDKNKRNNTENLTINYKNKLVLNCNIKNLNNWTEKSPIILHFDFSNCIWKTQEIQVIINRIENIENSSNNQNNIRTTTVYEYKRCNIWDLEFTHQIQPIFSNTIQSINTNSISIYYQLCIYFFIFDFEKKRKKINYLNVNRFSNIIKLSWKSSKLDVLPKYDQIDYKYSELLDSQNSINSINFNQIASILPNNFIYDSKYIKF</sequence>
<evidence type="ECO:0000313" key="1">
    <source>
        <dbReference type="EMBL" id="KAK6589439.1"/>
    </source>
</evidence>
<dbReference type="PANTHER" id="PTHR12507">
    <property type="entry name" value="REDUCED GROWTH PHENOTYPE 1 RGP1, YEAST -RELATED"/>
    <property type="match status" value="1"/>
</dbReference>
<dbReference type="EMBL" id="JAWDEY010000012">
    <property type="protein sequence ID" value="KAK6589439.1"/>
    <property type="molecule type" value="Genomic_DNA"/>
</dbReference>
<evidence type="ECO:0000313" key="2">
    <source>
        <dbReference type="Proteomes" id="UP001311799"/>
    </source>
</evidence>
<protein>
    <recommendedName>
        <fullName evidence="3">Arrestin-like N-terminal domain-containing protein</fullName>
    </recommendedName>
</protein>
<comment type="caution">
    <text evidence="1">The sequence shown here is derived from an EMBL/GenBank/DDBJ whole genome shotgun (WGS) entry which is preliminary data.</text>
</comment>
<organism evidence="1 2">
    <name type="scientific">Cryptosporidium xiaoi</name>
    <dbReference type="NCBI Taxonomy" id="659607"/>
    <lineage>
        <taxon>Eukaryota</taxon>
        <taxon>Sar</taxon>
        <taxon>Alveolata</taxon>
        <taxon>Apicomplexa</taxon>
        <taxon>Conoidasida</taxon>
        <taxon>Coccidia</taxon>
        <taxon>Eucoccidiorida</taxon>
        <taxon>Eimeriorina</taxon>
        <taxon>Cryptosporidiidae</taxon>
        <taxon>Cryptosporidium</taxon>
    </lineage>
</organism>
<name>A0AAV9XY54_9CRYT</name>
<reference evidence="1 2" key="1">
    <citation type="submission" date="2023-10" db="EMBL/GenBank/DDBJ databases">
        <title>Comparative genomics analysis reveals potential genetic determinants of host preference in Cryptosporidium xiaoi.</title>
        <authorList>
            <person name="Xiao L."/>
            <person name="Li J."/>
        </authorList>
    </citation>
    <scope>NUCLEOTIDE SEQUENCE [LARGE SCALE GENOMIC DNA]</scope>
    <source>
        <strain evidence="1 2">52996</strain>
    </source>
</reference>
<evidence type="ECO:0008006" key="3">
    <source>
        <dbReference type="Google" id="ProtNLM"/>
    </source>
</evidence>
<proteinExistence type="predicted"/>
<gene>
    <name evidence="1" type="ORF">RS030_203194</name>
</gene>
<dbReference type="InterPro" id="IPR014848">
    <property type="entry name" value="Rgp1"/>
</dbReference>
<dbReference type="Proteomes" id="UP001311799">
    <property type="component" value="Unassembled WGS sequence"/>
</dbReference>
<keyword evidence="2" id="KW-1185">Reference proteome</keyword>
<dbReference type="AlphaFoldDB" id="A0AAV9XY54"/>
<accession>A0AAV9XY54</accession>